<dbReference type="Pfam" id="PF23024">
    <property type="entry name" value="AMP-dom_DIP2-like"/>
    <property type="match status" value="1"/>
</dbReference>
<dbReference type="InterPro" id="IPR015421">
    <property type="entry name" value="PyrdxlP-dep_Trfase_major"/>
</dbReference>
<dbReference type="Gene3D" id="3.30.70.3290">
    <property type="match status" value="1"/>
</dbReference>
<dbReference type="InterPro" id="IPR016035">
    <property type="entry name" value="Acyl_Trfase/lysoPLipase"/>
</dbReference>
<dbReference type="GO" id="GO:0071770">
    <property type="term" value="P:DIM/DIP cell wall layer assembly"/>
    <property type="evidence" value="ECO:0007669"/>
    <property type="project" value="TreeGrafter"/>
</dbReference>
<evidence type="ECO:0000256" key="2">
    <source>
        <dbReference type="ARBA" id="ARBA00005194"/>
    </source>
</evidence>
<dbReference type="InterPro" id="IPR010071">
    <property type="entry name" value="AA_adenyl_dom"/>
</dbReference>
<dbReference type="Gene3D" id="2.30.38.10">
    <property type="entry name" value="Luciferase, Domain 3"/>
    <property type="match status" value="1"/>
</dbReference>
<dbReference type="Gene3D" id="3.40.50.12780">
    <property type="entry name" value="N-terminal domain of ligase-like"/>
    <property type="match status" value="1"/>
</dbReference>
<feature type="region of interest" description="Disordered" evidence="12">
    <location>
        <begin position="1671"/>
        <end position="1697"/>
    </location>
</feature>
<dbReference type="Gene3D" id="3.30.559.30">
    <property type="entry name" value="Nonribosomal peptide synthetase, condensation domain"/>
    <property type="match status" value="1"/>
</dbReference>
<dbReference type="SUPFAM" id="SSF53383">
    <property type="entry name" value="PLP-dependent transferases"/>
    <property type="match status" value="1"/>
</dbReference>
<reference evidence="15 16" key="1">
    <citation type="submission" date="2018-08" db="EMBL/GenBank/DDBJ databases">
        <title>Whole Genome Sequences of Two Pseudoalteromonas piscicida Strains, DE1-A and DE2-A, which Exhibit Strong Antibacterial Activity against Vibrio vulnificus.</title>
        <authorList>
            <person name="Richards G.P."/>
            <person name="Needleman D.S."/>
            <person name="Watson M.A."/>
            <person name="Polson S.W."/>
        </authorList>
    </citation>
    <scope>NUCLEOTIDE SEQUENCE [LARGE SCALE GENOMIC DNA]</scope>
    <source>
        <strain evidence="15 16">DE2-A</strain>
    </source>
</reference>
<dbReference type="PANTHER" id="PTHR43775:SF37">
    <property type="entry name" value="SI:DKEY-61P9.11"/>
    <property type="match status" value="1"/>
</dbReference>
<evidence type="ECO:0000256" key="6">
    <source>
        <dbReference type="ARBA" id="ARBA00022679"/>
    </source>
</evidence>
<dbReference type="SUPFAM" id="SSF52777">
    <property type="entry name" value="CoA-dependent acyltransferases"/>
    <property type="match status" value="2"/>
</dbReference>
<keyword evidence="6" id="KW-0808">Transferase</keyword>
<dbReference type="Pfam" id="PF00202">
    <property type="entry name" value="Aminotran_3"/>
    <property type="match status" value="1"/>
</dbReference>
<evidence type="ECO:0000256" key="12">
    <source>
        <dbReference type="SAM" id="MobiDB-lite"/>
    </source>
</evidence>
<dbReference type="InterPro" id="IPR042099">
    <property type="entry name" value="ANL_N_sf"/>
</dbReference>
<dbReference type="InterPro" id="IPR040097">
    <property type="entry name" value="FAAL/FAAC"/>
</dbReference>
<feature type="domain" description="Ketosynthase family 3 (KS3)" evidence="14">
    <location>
        <begin position="712"/>
        <end position="1127"/>
    </location>
</feature>
<dbReference type="FunFam" id="3.40.47.10:FF:000019">
    <property type="entry name" value="Polyketide synthase type I"/>
    <property type="match status" value="1"/>
</dbReference>
<evidence type="ECO:0000256" key="8">
    <source>
        <dbReference type="ARBA" id="ARBA00022898"/>
    </source>
</evidence>
<dbReference type="SUPFAM" id="SSF52151">
    <property type="entry name" value="FabD/lysophospholipase-like"/>
    <property type="match status" value="1"/>
</dbReference>
<dbReference type="PROSITE" id="PS50075">
    <property type="entry name" value="CARRIER"/>
    <property type="match status" value="3"/>
</dbReference>
<keyword evidence="5" id="KW-0597">Phosphoprotein</keyword>
<dbReference type="PROSITE" id="PS00455">
    <property type="entry name" value="AMP_BINDING"/>
    <property type="match status" value="1"/>
</dbReference>
<dbReference type="InterPro" id="IPR016039">
    <property type="entry name" value="Thiolase-like"/>
</dbReference>
<evidence type="ECO:0000256" key="9">
    <source>
        <dbReference type="ARBA" id="ARBA00023098"/>
    </source>
</evidence>
<dbReference type="Pfam" id="PF00550">
    <property type="entry name" value="PP-binding"/>
    <property type="match status" value="3"/>
</dbReference>
<keyword evidence="8" id="KW-0663">Pyridoxal phosphate</keyword>
<comment type="function">
    <text evidence="11">Involved in production of the polyketide antibiotic thailandamide.</text>
</comment>
<dbReference type="InterPro" id="IPR014030">
    <property type="entry name" value="Ketoacyl_synth_N"/>
</dbReference>
<dbReference type="InterPro" id="IPR023213">
    <property type="entry name" value="CAT-like_dom_sf"/>
</dbReference>
<dbReference type="Gene3D" id="3.40.47.10">
    <property type="match status" value="1"/>
</dbReference>
<dbReference type="SMART" id="SM01294">
    <property type="entry name" value="PKS_PP_betabranch"/>
    <property type="match status" value="1"/>
</dbReference>
<dbReference type="PROSITE" id="PS00012">
    <property type="entry name" value="PHOSPHOPANTETHEINE"/>
    <property type="match status" value="2"/>
</dbReference>
<dbReference type="GO" id="GO:0004315">
    <property type="term" value="F:3-oxoacyl-[acyl-carrier-protein] synthase activity"/>
    <property type="evidence" value="ECO:0007669"/>
    <property type="project" value="InterPro"/>
</dbReference>
<sequence length="3313" mass="362116">MNTNIVTILAGLARTRSQDIAYQYFYDEALPSKTISYQELHVRAASIAETLSEYFEPGDRALLLYNSGFEFIEAFFACLYAGIIAVPVYPPKKNQNVDRLRAIIEDAGAKGALTSEKINEIAKPLLDSEPSLAQLALFTTDNIALKSTTQQWPRAQIRGEQLTFLQYTSGSTGTPKGVMVTHDNILDNQALMKEAFGHDNNSSIVSWLPHFHDMGLIFGIMHPIYIGATAALMNPAYFLQKPLRWLKLLSQTKALTSSAPNFAYDLCVDTVKDEDLKDLDLSHWRSALNGAEPVRASTLERFYQKFKVCGLQRESIAPCYGMAETTLFATGGRLLEKPRILRIDATKLQQGKAERVADEDTVDAFYALDVADEQQPYYAVSSGVSWGEHSIAIVNPESFEACNDGETGEIWVTGPSVAKGYWNNPAATAATFHARIKGADDRDYLRTGDLGFMQRGELFVTGRAKDVLIFRGKNYYPQDIELTVTEASDSLEQNGGAAFSVASNGDEERLVIVQQVKRTALRKLDTEKVLQQITAAIVEHHGITPYDIVLIKPGRIHKTSSGKIQRQENKRSYLADNFEVIARAREEATPQQAEVPSSSSSLQQIQRLLQELVAQEIDKPARSLDIDAPFLALGVDSMKAVRISGELMEVHELDLEPTVLYEYPSIRELAQYLSQFSTLTQALGETELNELEGANEQANNTQASRRTEHIADTDIAVIGMACRYPSANGLDAFWQLLCQQGDGITTPDPKRQQLCPHLEADRLGGYLENVDEFDAALFGISPLEAKHIDPQHRLLLQTTYHAIQHAGYQPATLAGSDIGVYVGISQNDYFLLSQQQQKSTAYLGTGTALSIAANRISYSFNFTGPSVAIDTACSSSLVALHHAIQALRNGETNAALVAGVNLILSDDVTKACESAQMLAADGHCKTFSQAADGYVRSEGVGVVMLKPLQQAITDNDPIVGVLKGSAINQDGRSNGITAPNSAAQQAVINAALGNARMQAEDIHYVETHGTGTELGDPIEITGLNRTYGEHHSRHDPVILGAVKANIGHLESGAGIAGLIKTLLCLQHGQIPAQRYSEVLNPHIPWQKLPFMVPQSMQTWPVQHGGIRAAGLSSFGFGGTNAHVICAQAPVLEPCTQAEVIPPSCYLLPLAAKSTAALQQLAGLYSERLLNLAPQAFDDFCAQNADQAPLKGVHKTFYGVSREALIAQLDIPVIGERPSANTAPEVAFLFTGQGSQYPLMAHSLYQHHAVFRSQLDDIDSLVGTRFGARLLDVLFDEKHSELLAQTRWTQVSLFAVEYSLANLLMHYGVKPSLLLSHSVGEYAAACIAGVFSLRDGVELIVARGQLMHELPIKGSMIAVRCDEIAARNCLSEIQGQVVISAFHGEAGVVFSGADEAITALSDVLAAQQIKVKALHTANAFHSPLMTPMLDAFKEVAEQVRFQQPRLPFVSSMTGHVETARIATAEYWVEQIMAPVHFVDCVTALESLEHGLAIELGPKPILSGLLQENSNNKALNYAHVLNPKGDDCMRFAECLGTYLDLGGPLKWQQVYGNRPSVRASLPKYPFDCSSYWIFGTEQSQLEAQTVVEASDRDAQIRSFVLNTLAGLLSMPADAIQTNLPLLEMGVDSLMIMQAVRVYEREFGLEFSVRQFYQELSDVDKLVAYIQRHSDYLKAPQGPQQAGSLPSPVSGTTDTPKGSVVGADNHTLVAIYQAQLQAASTVTNAEARAALEAVVGQQLRHIQGVKVENSAVTTTATTSTATLVSKPHPSRAQSVLPGAQQKQVQRANSSPAIRQHLAALSDAYIAKTHSSKALVSEYRARLADCRASAGFRLSSKELLYPVFSKRCEGAYIWDIDDNRYIDITMDFGTNLFGHNPDFIKKALAQQLEAGMQLGLASPDAPEVAALICELTGLERASFCNSGTEAVMTALRLARTVTKRDKIVQFSGAYHGHYDGTLATESPEQGVEAMCAGVRYGAIADNLVLPYGDDEALETITREAQHIAAVIVEPVQSRHPENQPWAFLRKLRTLTEAHGIALIFDEMITGFRAHPGGVQGLIGVKADMATYGKIVGGGMPIGVVAGAATYLDAIDGGNWQYGDDSYPLTDTTFFAGTFCKHPMTMASAKAVLQAIKSQGPALQQGINDKTAAFKAHLNAFFETHDVPIRIEAFASLFRFRFSQNLDVFFYEMLERGVFIWEGRNCFFSAAHTDEDIAAVINAVETSVLSLKRAGYFGETSQSDNAAAFPLSHSQQQLLAMALTSSEGASAYQLQAILKLSGKLDLTRLQQAVTAVCRDFPILRFGVDSDRLMQYCRVEKAELHVEPWSEDYQVTLQTRLSALRYQPFDFAKDPLCRVTLLSDGKAQHYLSVVAHHVICDGLSLQMVLAAIAERYNQDAKQNEVASRAVSFSHYVDSLQAYSHSPEAAKNQAFWHQCLASSTPLELPKSTTVSAASYQVNQLTLPISSSAIRNTETLAQSLRCGQFATMLALYCLWLHKLSGQTVISVGVPVSDRQRLASQFEPELLDQALLGYCTNILPIVVDIAGLSTIGELVQRVQNTLLDAFDHQTHPYSSLADDQLILPSTLFNLDKVTALPSFNGLEVEVQPSVAKFGQFELTTNMTCVAGQWSLLVEYHTAQFDTELMTQYIAKFVHLLSQVKSNTPIGPQSELMQSSDDIHRLVELPLQQEQSVKVAMSFVETWQHNMSRFSGRTALVTDDVSLSFEALDARVNQLSHYLMKQQVTPNSIVAVALPRRVELLIALMAVMKVGAAFLPLDLTFPDERIAHILEDAKVRVVLCDATSAESALFNYGRFKRVCMDRDAEDIAKSAVRSPSLLIQAQQRAYVIYTSGSMGLPKGVEVNHGAFANLLASMCREPGLVADDRLLAITTVAFDIALLELFGPLLVGGSVVLASDESISDPAVLGALIEQQQITVMQATPTLWQLVLNAAPTCTSGVKVWSGGEPLPQALAAQLLSHSKAVYNLYGPTETTIWSAVAHIDNSAEVTIGKGIQNTSLFVLPIECRGEGLPLPDGVWGELYIGGSGVAMGYLHQAELTQQRFINHQFTASINRRLYKTGDKARRLADGRFEVKGRLDNQIKLHGHRIELGDISHHLGRILNSSEVDVCVQTLETGPCLCGYMIDDGELSAEWSSPHLRQALAEWLPSYMVPEHFVWLSQWPMTPNGKRDRKALPKPAAEQVSKIDALAPRTETEKQLHQHYLTLLPVKQLGVTARFVDSGGNSVIGMQLVSRLNRAFNIKLTIGDIFEHASIAELAECIEVLKQAHDAISVETQTPNVEKVSDVLSDRDLSAALSDKSMTEMDL</sequence>
<dbReference type="InterPro" id="IPR050091">
    <property type="entry name" value="PKS_NRPS_Biosynth_Enz"/>
</dbReference>
<dbReference type="InterPro" id="IPR000873">
    <property type="entry name" value="AMP-dep_synth/lig_dom"/>
</dbReference>
<dbReference type="InterPro" id="IPR015424">
    <property type="entry name" value="PyrdxlP-dep_Trfase"/>
</dbReference>
<dbReference type="SMART" id="SM00823">
    <property type="entry name" value="PKS_PP"/>
    <property type="match status" value="3"/>
</dbReference>
<dbReference type="GO" id="GO:0005737">
    <property type="term" value="C:cytoplasm"/>
    <property type="evidence" value="ECO:0007669"/>
    <property type="project" value="TreeGrafter"/>
</dbReference>
<dbReference type="FunFam" id="3.40.50.980:FF:000001">
    <property type="entry name" value="Non-ribosomal peptide synthetase"/>
    <property type="match status" value="1"/>
</dbReference>
<dbReference type="RefSeq" id="WP_088531718.1">
    <property type="nucleotide sequence ID" value="NZ_CP021646.1"/>
</dbReference>
<evidence type="ECO:0000256" key="4">
    <source>
        <dbReference type="ARBA" id="ARBA00022450"/>
    </source>
</evidence>
<dbReference type="PROSITE" id="PS00606">
    <property type="entry name" value="KS3_1"/>
    <property type="match status" value="1"/>
</dbReference>
<dbReference type="InterPro" id="IPR005814">
    <property type="entry name" value="Aminotrans_3"/>
</dbReference>
<dbReference type="InterPro" id="IPR025110">
    <property type="entry name" value="AMP-bd_C"/>
</dbReference>
<dbReference type="KEGG" id="ppis:B1L02_15265"/>
<dbReference type="FunFam" id="3.40.50.12780:FF:000013">
    <property type="entry name" value="Long-chain-fatty-acid--AMP ligase FadD32"/>
    <property type="match status" value="1"/>
</dbReference>
<evidence type="ECO:0000256" key="5">
    <source>
        <dbReference type="ARBA" id="ARBA00022553"/>
    </source>
</evidence>
<keyword evidence="7" id="KW-0276">Fatty acid metabolism</keyword>
<dbReference type="GO" id="GO:0030170">
    <property type="term" value="F:pyridoxal phosphate binding"/>
    <property type="evidence" value="ECO:0007669"/>
    <property type="project" value="InterPro"/>
</dbReference>
<gene>
    <name evidence="15" type="ORF">D0511_02460</name>
</gene>
<feature type="compositionally biased region" description="Polar residues" evidence="12">
    <location>
        <begin position="1675"/>
        <end position="1693"/>
    </location>
</feature>
<dbReference type="InterPro" id="IPR014043">
    <property type="entry name" value="Acyl_transferase_dom"/>
</dbReference>
<dbReference type="Gene3D" id="3.40.50.980">
    <property type="match status" value="2"/>
</dbReference>
<comment type="cofactor">
    <cofactor evidence="1">
        <name>pantetheine 4'-phosphate</name>
        <dbReference type="ChEBI" id="CHEBI:47942"/>
    </cofactor>
</comment>
<dbReference type="InterPro" id="IPR020841">
    <property type="entry name" value="PKS_Beta-ketoAc_synthase_dom"/>
</dbReference>
<dbReference type="Pfam" id="PF00698">
    <property type="entry name" value="Acyl_transf_1"/>
    <property type="match status" value="1"/>
</dbReference>
<name>A0AAD0RG70_PSEO7</name>
<dbReference type="InterPro" id="IPR001227">
    <property type="entry name" value="Ac_transferase_dom_sf"/>
</dbReference>
<comment type="similarity">
    <text evidence="10">In the C-terminal section; belongs to the NRP synthetase family.</text>
</comment>
<dbReference type="SUPFAM" id="SSF53901">
    <property type="entry name" value="Thiolase-like"/>
    <property type="match status" value="1"/>
</dbReference>
<dbReference type="InterPro" id="IPR001242">
    <property type="entry name" value="Condensation_dom"/>
</dbReference>
<dbReference type="CDD" id="cd00833">
    <property type="entry name" value="PKS"/>
    <property type="match status" value="1"/>
</dbReference>
<dbReference type="Pfam" id="PF00668">
    <property type="entry name" value="Condensation"/>
    <property type="match status" value="1"/>
</dbReference>
<dbReference type="Proteomes" id="UP000258102">
    <property type="component" value="Chromosome 1"/>
</dbReference>
<evidence type="ECO:0000256" key="10">
    <source>
        <dbReference type="ARBA" id="ARBA00029443"/>
    </source>
</evidence>
<dbReference type="GO" id="GO:0008483">
    <property type="term" value="F:transaminase activity"/>
    <property type="evidence" value="ECO:0007669"/>
    <property type="project" value="InterPro"/>
</dbReference>
<dbReference type="SUPFAM" id="SSF47336">
    <property type="entry name" value="ACP-like"/>
    <property type="match status" value="3"/>
</dbReference>
<evidence type="ECO:0000256" key="11">
    <source>
        <dbReference type="ARBA" id="ARBA00054155"/>
    </source>
</evidence>
<dbReference type="InterPro" id="IPR009081">
    <property type="entry name" value="PP-bd_ACP"/>
</dbReference>
<feature type="domain" description="Carrier" evidence="13">
    <location>
        <begin position="600"/>
        <end position="677"/>
    </location>
</feature>
<evidence type="ECO:0000256" key="1">
    <source>
        <dbReference type="ARBA" id="ARBA00001957"/>
    </source>
</evidence>
<dbReference type="Pfam" id="PF00501">
    <property type="entry name" value="AMP-binding"/>
    <property type="match status" value="2"/>
</dbReference>
<dbReference type="Pfam" id="PF00109">
    <property type="entry name" value="ketoacyl-synt"/>
    <property type="match status" value="1"/>
</dbReference>
<dbReference type="GO" id="GO:0031177">
    <property type="term" value="F:phosphopantetheine binding"/>
    <property type="evidence" value="ECO:0007669"/>
    <property type="project" value="InterPro"/>
</dbReference>
<keyword evidence="9" id="KW-0443">Lipid metabolism</keyword>
<dbReference type="InterPro" id="IPR032821">
    <property type="entry name" value="PKS_assoc"/>
</dbReference>
<evidence type="ECO:0000313" key="16">
    <source>
        <dbReference type="Proteomes" id="UP000258102"/>
    </source>
</evidence>
<dbReference type="EMBL" id="CP031761">
    <property type="protein sequence ID" value="AXR01048.1"/>
    <property type="molecule type" value="Genomic_DNA"/>
</dbReference>
<dbReference type="InterPro" id="IPR018201">
    <property type="entry name" value="Ketoacyl_synth_AS"/>
</dbReference>
<dbReference type="CDD" id="cd05931">
    <property type="entry name" value="FAAL"/>
    <property type="match status" value="1"/>
</dbReference>
<dbReference type="GO" id="GO:0005886">
    <property type="term" value="C:plasma membrane"/>
    <property type="evidence" value="ECO:0007669"/>
    <property type="project" value="TreeGrafter"/>
</dbReference>
<comment type="pathway">
    <text evidence="2">Lipid metabolism; fatty acid biosynthesis.</text>
</comment>
<organism evidence="15 16">
    <name type="scientific">Pseudoalteromonas piscicida</name>
    <dbReference type="NCBI Taxonomy" id="43662"/>
    <lineage>
        <taxon>Bacteria</taxon>
        <taxon>Pseudomonadati</taxon>
        <taxon>Pseudomonadota</taxon>
        <taxon>Gammaproteobacteria</taxon>
        <taxon>Alteromonadales</taxon>
        <taxon>Pseudoalteromonadaceae</taxon>
        <taxon>Pseudoalteromonas</taxon>
    </lineage>
</organism>
<dbReference type="InterPro" id="IPR036736">
    <property type="entry name" value="ACP-like_sf"/>
</dbReference>
<dbReference type="SUPFAM" id="SSF55048">
    <property type="entry name" value="Probable ACP-binding domain of malonyl-CoA ACP transacylase"/>
    <property type="match status" value="1"/>
</dbReference>
<dbReference type="Gene3D" id="3.90.1150.10">
    <property type="entry name" value="Aspartate Aminotransferase, domain 1"/>
    <property type="match status" value="1"/>
</dbReference>
<dbReference type="InterPro" id="IPR020845">
    <property type="entry name" value="AMP-binding_CS"/>
</dbReference>
<comment type="similarity">
    <text evidence="3">Belongs to the ATP-dependent AMP-binding enzyme family.</text>
</comment>
<dbReference type="Gene3D" id="3.40.366.10">
    <property type="entry name" value="Malonyl-Coenzyme A Acyl Carrier Protein, domain 2"/>
    <property type="match status" value="1"/>
</dbReference>
<dbReference type="GO" id="GO:0004312">
    <property type="term" value="F:fatty acid synthase activity"/>
    <property type="evidence" value="ECO:0007669"/>
    <property type="project" value="TreeGrafter"/>
</dbReference>
<dbReference type="InterPro" id="IPR045851">
    <property type="entry name" value="AMP-bd_C_sf"/>
</dbReference>
<keyword evidence="4" id="KW-0596">Phosphopantetheine</keyword>
<dbReference type="Gene3D" id="3.30.300.30">
    <property type="match status" value="2"/>
</dbReference>
<dbReference type="InterPro" id="IPR020806">
    <property type="entry name" value="PKS_PP-bd"/>
</dbReference>
<dbReference type="GO" id="GO:0006633">
    <property type="term" value="P:fatty acid biosynthetic process"/>
    <property type="evidence" value="ECO:0007669"/>
    <property type="project" value="InterPro"/>
</dbReference>
<dbReference type="Pfam" id="PF02801">
    <property type="entry name" value="Ketoacyl-synt_C"/>
    <property type="match status" value="1"/>
</dbReference>
<feature type="domain" description="Carrier" evidence="13">
    <location>
        <begin position="1589"/>
        <end position="1667"/>
    </location>
</feature>
<dbReference type="InterPro" id="IPR015422">
    <property type="entry name" value="PyrdxlP-dep_Trfase_small"/>
</dbReference>
<dbReference type="SMART" id="SM00827">
    <property type="entry name" value="PKS_AT"/>
    <property type="match status" value="1"/>
</dbReference>
<evidence type="ECO:0000313" key="15">
    <source>
        <dbReference type="EMBL" id="AXR01048.1"/>
    </source>
</evidence>
<dbReference type="InterPro" id="IPR006162">
    <property type="entry name" value="Ppantetheine_attach_site"/>
</dbReference>
<dbReference type="InterPro" id="IPR016036">
    <property type="entry name" value="Malonyl_transacylase_ACP-bd"/>
</dbReference>
<accession>A0AAD0RG70</accession>
<dbReference type="SUPFAM" id="SSF56801">
    <property type="entry name" value="Acetyl-CoA synthetase-like"/>
    <property type="match status" value="2"/>
</dbReference>
<dbReference type="Gene3D" id="3.30.559.10">
    <property type="entry name" value="Chloramphenicol acetyltransferase-like domain"/>
    <property type="match status" value="1"/>
</dbReference>
<dbReference type="NCBIfam" id="TIGR01733">
    <property type="entry name" value="AA-adenyl-dom"/>
    <property type="match status" value="1"/>
</dbReference>
<dbReference type="InterPro" id="IPR014031">
    <property type="entry name" value="Ketoacyl_synth_C"/>
</dbReference>
<dbReference type="Pfam" id="PF16197">
    <property type="entry name" value="KAsynt_C_assoc"/>
    <property type="match status" value="1"/>
</dbReference>
<evidence type="ECO:0000256" key="7">
    <source>
        <dbReference type="ARBA" id="ARBA00022832"/>
    </source>
</evidence>
<dbReference type="Gene3D" id="3.40.640.10">
    <property type="entry name" value="Type I PLP-dependent aspartate aminotransferase-like (Major domain)"/>
    <property type="match status" value="1"/>
</dbReference>
<dbReference type="PROSITE" id="PS52004">
    <property type="entry name" value="KS3_2"/>
    <property type="match status" value="1"/>
</dbReference>
<dbReference type="SMART" id="SM00825">
    <property type="entry name" value="PKS_KS"/>
    <property type="match status" value="1"/>
</dbReference>
<dbReference type="PANTHER" id="PTHR43775">
    <property type="entry name" value="FATTY ACID SYNTHASE"/>
    <property type="match status" value="1"/>
</dbReference>
<feature type="domain" description="Carrier" evidence="13">
    <location>
        <begin position="3197"/>
        <end position="3272"/>
    </location>
</feature>
<evidence type="ECO:0000259" key="14">
    <source>
        <dbReference type="PROSITE" id="PS52004"/>
    </source>
</evidence>
<protein>
    <submittedName>
        <fullName evidence="15">Hybrid non-ribosomal peptide synthetase/type I polyketide synthase</fullName>
    </submittedName>
</protein>
<dbReference type="Gene3D" id="1.10.1200.10">
    <property type="entry name" value="ACP-like"/>
    <property type="match status" value="3"/>
</dbReference>
<evidence type="ECO:0000256" key="3">
    <source>
        <dbReference type="ARBA" id="ARBA00006432"/>
    </source>
</evidence>
<evidence type="ECO:0000259" key="13">
    <source>
        <dbReference type="PROSITE" id="PS50075"/>
    </source>
</evidence>
<proteinExistence type="inferred from homology"/>
<dbReference type="CDD" id="cd00610">
    <property type="entry name" value="OAT_like"/>
    <property type="match status" value="1"/>
</dbReference>